<keyword evidence="3" id="KW-1185">Reference proteome</keyword>
<reference evidence="2 3" key="1">
    <citation type="journal article" date="2018" name="Environ. Microbiol.">
        <title>Novel energy conservation strategies and behaviour of Pelotomaculum schinkii driving syntrophic propionate catabolism.</title>
        <authorList>
            <person name="Hidalgo-Ahumada C.A.P."/>
            <person name="Nobu M.K."/>
            <person name="Narihiro T."/>
            <person name="Tamaki H."/>
            <person name="Liu W.T."/>
            <person name="Kamagata Y."/>
            <person name="Stams A.J.M."/>
            <person name="Imachi H."/>
            <person name="Sousa D.Z."/>
        </authorList>
    </citation>
    <scope>NUCLEOTIDE SEQUENCE [LARGE SCALE GENOMIC DNA]</scope>
    <source>
        <strain evidence="2 3">MGP</strain>
    </source>
</reference>
<dbReference type="EMBL" id="QFFZ01000111">
    <property type="protein sequence ID" value="TEB06313.1"/>
    <property type="molecule type" value="Genomic_DNA"/>
</dbReference>
<dbReference type="RefSeq" id="WP_134216227.1">
    <property type="nucleotide sequence ID" value="NZ_QFFZ01000111.1"/>
</dbReference>
<dbReference type="OrthoDB" id="2376828at2"/>
<dbReference type="Proteomes" id="UP000297597">
    <property type="component" value="Unassembled WGS sequence"/>
</dbReference>
<evidence type="ECO:0000313" key="2">
    <source>
        <dbReference type="EMBL" id="TEB06313.1"/>
    </source>
</evidence>
<organism evidence="2 3">
    <name type="scientific">Pelotomaculum propionicicum</name>
    <dbReference type="NCBI Taxonomy" id="258475"/>
    <lineage>
        <taxon>Bacteria</taxon>
        <taxon>Bacillati</taxon>
        <taxon>Bacillota</taxon>
        <taxon>Clostridia</taxon>
        <taxon>Eubacteriales</taxon>
        <taxon>Desulfotomaculaceae</taxon>
        <taxon>Pelotomaculum</taxon>
    </lineage>
</organism>
<proteinExistence type="predicted"/>
<evidence type="ECO:0000313" key="3">
    <source>
        <dbReference type="Proteomes" id="UP000297597"/>
    </source>
</evidence>
<gene>
    <name evidence="2" type="ORF">Pmgp_03784</name>
</gene>
<feature type="region of interest" description="Disordered" evidence="1">
    <location>
        <begin position="49"/>
        <end position="71"/>
    </location>
</feature>
<sequence length="94" mass="10036">MHRKTCTRCGKDSYSAAVGSEWSCPHCGGDLTGEPGSTRGTVLLAGERTLPSQGDGSLGWRFSPAKNRGRDTRYRVPHAQIRTGVNQGDGSSGW</sequence>
<dbReference type="AlphaFoldDB" id="A0A4Y7RC68"/>
<protein>
    <submittedName>
        <fullName evidence="2">Uncharacterized protein</fullName>
    </submittedName>
</protein>
<accession>A0A4Y7RC68</accession>
<evidence type="ECO:0000256" key="1">
    <source>
        <dbReference type="SAM" id="MobiDB-lite"/>
    </source>
</evidence>
<name>A0A4Y7RC68_9FIRM</name>
<comment type="caution">
    <text evidence="2">The sequence shown here is derived from an EMBL/GenBank/DDBJ whole genome shotgun (WGS) entry which is preliminary data.</text>
</comment>